<dbReference type="PROSITE" id="PS00893">
    <property type="entry name" value="NUDIX_BOX"/>
    <property type="match status" value="1"/>
</dbReference>
<dbReference type="PRINTS" id="PR00502">
    <property type="entry name" value="NUDIXFAMILY"/>
</dbReference>
<dbReference type="SUPFAM" id="SSF55811">
    <property type="entry name" value="Nudix"/>
    <property type="match status" value="1"/>
</dbReference>
<sequence length="191" mass="21179">MTAASTGSPRGLGPDWVPGLDGMPFRRAARVILVDASDRVLLMRGHDVDEPSRTWWFTIGGGIDAGEDARSAAVRELREETGLELDVASLVGPVVTRSAVFDFFAVTCRQDEQIFLARLDAHGTHEDSLSRDGWTEVERRILDELRWWPLDALADVTEEVYPEGLVDLVRDLLAGWDGVTRHLGTQEPADR</sequence>
<comment type="cofactor">
    <cofactor evidence="1">
        <name>Mg(2+)</name>
        <dbReference type="ChEBI" id="CHEBI:18420"/>
    </cofactor>
</comment>
<keyword evidence="3" id="KW-0460">Magnesium</keyword>
<evidence type="ECO:0000256" key="3">
    <source>
        <dbReference type="ARBA" id="ARBA00022842"/>
    </source>
</evidence>
<dbReference type="PROSITE" id="PS51462">
    <property type="entry name" value="NUDIX"/>
    <property type="match status" value="1"/>
</dbReference>
<dbReference type="InterPro" id="IPR020084">
    <property type="entry name" value="NUDIX_hydrolase_CS"/>
</dbReference>
<name>A0A1J5RAQ8_9ZZZZ</name>
<dbReference type="AlphaFoldDB" id="A0A1J5RAQ8"/>
<dbReference type="InterPro" id="IPR000086">
    <property type="entry name" value="NUDIX_hydrolase_dom"/>
</dbReference>
<evidence type="ECO:0000256" key="1">
    <source>
        <dbReference type="ARBA" id="ARBA00001946"/>
    </source>
</evidence>
<dbReference type="PANTHER" id="PTHR43046:SF12">
    <property type="entry name" value="GDP-MANNOSE MANNOSYL HYDROLASE"/>
    <property type="match status" value="1"/>
</dbReference>
<dbReference type="Gene3D" id="3.90.79.10">
    <property type="entry name" value="Nucleoside Triphosphate Pyrophosphohydrolase"/>
    <property type="match status" value="1"/>
</dbReference>
<feature type="domain" description="Nudix hydrolase" evidence="4">
    <location>
        <begin position="24"/>
        <end position="174"/>
    </location>
</feature>
<gene>
    <name evidence="5" type="primary">rppH_9</name>
    <name evidence="5" type="ORF">GALL_329330</name>
</gene>
<accession>A0A1J5RAQ8</accession>
<comment type="caution">
    <text evidence="5">The sequence shown here is derived from an EMBL/GenBank/DDBJ whole genome shotgun (WGS) entry which is preliminary data.</text>
</comment>
<protein>
    <submittedName>
        <fullName evidence="5">RNA pyrophosphohydrolase</fullName>
    </submittedName>
</protein>
<evidence type="ECO:0000313" key="5">
    <source>
        <dbReference type="EMBL" id="OIQ85229.1"/>
    </source>
</evidence>
<keyword evidence="2 5" id="KW-0378">Hydrolase</keyword>
<organism evidence="5">
    <name type="scientific">mine drainage metagenome</name>
    <dbReference type="NCBI Taxonomy" id="410659"/>
    <lineage>
        <taxon>unclassified sequences</taxon>
        <taxon>metagenomes</taxon>
        <taxon>ecological metagenomes</taxon>
    </lineage>
</organism>
<dbReference type="EMBL" id="MLJW01000559">
    <property type="protein sequence ID" value="OIQ85229.1"/>
    <property type="molecule type" value="Genomic_DNA"/>
</dbReference>
<proteinExistence type="predicted"/>
<dbReference type="PANTHER" id="PTHR43046">
    <property type="entry name" value="GDP-MANNOSE MANNOSYL HYDROLASE"/>
    <property type="match status" value="1"/>
</dbReference>
<dbReference type="InterPro" id="IPR015797">
    <property type="entry name" value="NUDIX_hydrolase-like_dom_sf"/>
</dbReference>
<dbReference type="CDD" id="cd04685">
    <property type="entry name" value="NUDIX_Hydrolase"/>
    <property type="match status" value="1"/>
</dbReference>
<dbReference type="InterPro" id="IPR020476">
    <property type="entry name" value="Nudix_hydrolase"/>
</dbReference>
<evidence type="ECO:0000256" key="2">
    <source>
        <dbReference type="ARBA" id="ARBA00022801"/>
    </source>
</evidence>
<evidence type="ECO:0000259" key="4">
    <source>
        <dbReference type="PROSITE" id="PS51462"/>
    </source>
</evidence>
<dbReference type="Pfam" id="PF00293">
    <property type="entry name" value="NUDIX"/>
    <property type="match status" value="1"/>
</dbReference>
<dbReference type="GO" id="GO:0016787">
    <property type="term" value="F:hydrolase activity"/>
    <property type="evidence" value="ECO:0007669"/>
    <property type="project" value="UniProtKB-KW"/>
</dbReference>
<reference evidence="5" key="1">
    <citation type="submission" date="2016-10" db="EMBL/GenBank/DDBJ databases">
        <title>Sequence of Gallionella enrichment culture.</title>
        <authorList>
            <person name="Poehlein A."/>
            <person name="Muehling M."/>
            <person name="Daniel R."/>
        </authorList>
    </citation>
    <scope>NUCLEOTIDE SEQUENCE</scope>
</reference>